<organism evidence="10 11">
    <name type="scientific">Blomia tropicalis</name>
    <name type="common">Mite</name>
    <dbReference type="NCBI Taxonomy" id="40697"/>
    <lineage>
        <taxon>Eukaryota</taxon>
        <taxon>Metazoa</taxon>
        <taxon>Ecdysozoa</taxon>
        <taxon>Arthropoda</taxon>
        <taxon>Chelicerata</taxon>
        <taxon>Arachnida</taxon>
        <taxon>Acari</taxon>
        <taxon>Acariformes</taxon>
        <taxon>Sarcoptiformes</taxon>
        <taxon>Astigmata</taxon>
        <taxon>Glycyphagoidea</taxon>
        <taxon>Echimyopodidae</taxon>
        <taxon>Blomia</taxon>
    </lineage>
</organism>
<dbReference type="InterPro" id="IPR001356">
    <property type="entry name" value="HD"/>
</dbReference>
<feature type="region of interest" description="Disordered" evidence="8">
    <location>
        <begin position="181"/>
        <end position="224"/>
    </location>
</feature>
<feature type="compositionally biased region" description="Basic and acidic residues" evidence="8">
    <location>
        <begin position="181"/>
        <end position="192"/>
    </location>
</feature>
<feature type="compositionally biased region" description="Low complexity" evidence="8">
    <location>
        <begin position="39"/>
        <end position="62"/>
    </location>
</feature>
<dbReference type="PANTHER" id="PTHR24329">
    <property type="entry name" value="HOMEOBOX PROTEIN ARISTALESS"/>
    <property type="match status" value="1"/>
</dbReference>
<proteinExistence type="predicted"/>
<dbReference type="SMART" id="SM00389">
    <property type="entry name" value="HOX"/>
    <property type="match status" value="1"/>
</dbReference>
<evidence type="ECO:0000256" key="2">
    <source>
        <dbReference type="ARBA" id="ARBA00022473"/>
    </source>
</evidence>
<evidence type="ECO:0000256" key="4">
    <source>
        <dbReference type="ARBA" id="ARBA00023155"/>
    </source>
</evidence>
<feature type="domain" description="Homeobox" evidence="9">
    <location>
        <begin position="222"/>
        <end position="282"/>
    </location>
</feature>
<reference evidence="10" key="1">
    <citation type="submission" date="2022-12" db="EMBL/GenBank/DDBJ databases">
        <title>Genome assemblies of Blomia tropicalis.</title>
        <authorList>
            <person name="Cui Y."/>
        </authorList>
    </citation>
    <scope>NUCLEOTIDE SEQUENCE</scope>
    <source>
        <tissue evidence="10">Adult mites</tissue>
    </source>
</reference>
<evidence type="ECO:0000313" key="10">
    <source>
        <dbReference type="EMBL" id="KAJ6222791.1"/>
    </source>
</evidence>
<feature type="DNA-binding region" description="Homeobox" evidence="6">
    <location>
        <begin position="224"/>
        <end position="283"/>
    </location>
</feature>
<dbReference type="GO" id="GO:0000981">
    <property type="term" value="F:DNA-binding transcription factor activity, RNA polymerase II-specific"/>
    <property type="evidence" value="ECO:0007669"/>
    <property type="project" value="InterPro"/>
</dbReference>
<comment type="subcellular location">
    <subcellularLocation>
        <location evidence="1 6 7">Nucleus</location>
    </subcellularLocation>
</comment>
<dbReference type="InterPro" id="IPR017970">
    <property type="entry name" value="Homeobox_CS"/>
</dbReference>
<dbReference type="EMBL" id="JAPWDV010000001">
    <property type="protein sequence ID" value="KAJ6222791.1"/>
    <property type="molecule type" value="Genomic_DNA"/>
</dbReference>
<feature type="compositionally biased region" description="Polar residues" evidence="8">
    <location>
        <begin position="375"/>
        <end position="386"/>
    </location>
</feature>
<keyword evidence="3 6" id="KW-0238">DNA-binding</keyword>
<evidence type="ECO:0000256" key="5">
    <source>
        <dbReference type="ARBA" id="ARBA00023242"/>
    </source>
</evidence>
<dbReference type="Gene3D" id="1.10.10.60">
    <property type="entry name" value="Homeodomain-like"/>
    <property type="match status" value="1"/>
</dbReference>
<keyword evidence="11" id="KW-1185">Reference proteome</keyword>
<dbReference type="PROSITE" id="PS50071">
    <property type="entry name" value="HOMEOBOX_2"/>
    <property type="match status" value="1"/>
</dbReference>
<evidence type="ECO:0000256" key="1">
    <source>
        <dbReference type="ARBA" id="ARBA00004123"/>
    </source>
</evidence>
<feature type="region of interest" description="Disordered" evidence="8">
    <location>
        <begin position="532"/>
        <end position="582"/>
    </location>
</feature>
<dbReference type="FunFam" id="1.10.10.60:FF:000102">
    <property type="entry name" value="Aristaless related homeobox"/>
    <property type="match status" value="1"/>
</dbReference>
<sequence>MRAAHALDLSSIESEAITLKDTIASAPPPPPQPLPPPRSSSSSLSLSVPSSPDRPSTESISSEIIPEPLLVVSPLPTDATEQLKPTNGFSIANLVLNQNTDTYCAKSSFEQHLKSPFGRHLHMGMGVLPVQDFESRQLANKLNSIESSRYKSAPMLALEVKSDQDDEDIDDDSMSIKVDEEDKDTYESDRQHHNSHHSTRHLYDPNMHPSHRHHPNDDFPKRKQRRYRTTFTSFQLEELEKAFSRTHYPDVFTREELAMRVDLTEARVQVWFQNRRAKWRKQEKTTSIGGGTGNGNSNGNSNGVSLSNNSNGGSMVTPSHNNAQQAQYNSTHHGTPYGSTASVSNAMMNPALNNATNGLGVSMHGSPMHGHEASSHGSSQSLSPNAHQFFGSHAAAAAAAAALSAAYRKQATATSPSISPASASLLEHSIKSMTNYANSSMLTPGAFAFPNAFPIRELSVAYPHLFPSNTGVSPLSPFGNPFFNPYASNSFQSLLATLSSSSHGKSKPLDDTKMPMHFNSIMDQQSGMSMFSTEPKEMNEKRLENSQYHSDDSSDRNNESPEKRHKLDKESEETNSKSEPVS</sequence>
<keyword evidence="5 6" id="KW-0539">Nucleus</keyword>
<feature type="region of interest" description="Disordered" evidence="8">
    <location>
        <begin position="362"/>
        <end position="386"/>
    </location>
</feature>
<feature type="compositionally biased region" description="Basic and acidic residues" evidence="8">
    <location>
        <begin position="534"/>
        <end position="576"/>
    </location>
</feature>
<evidence type="ECO:0000256" key="8">
    <source>
        <dbReference type="SAM" id="MobiDB-lite"/>
    </source>
</evidence>
<dbReference type="GO" id="GO:0005634">
    <property type="term" value="C:nucleus"/>
    <property type="evidence" value="ECO:0007669"/>
    <property type="project" value="UniProtKB-SubCell"/>
</dbReference>
<dbReference type="GO" id="GO:0000977">
    <property type="term" value="F:RNA polymerase II transcription regulatory region sequence-specific DNA binding"/>
    <property type="evidence" value="ECO:0007669"/>
    <property type="project" value="TreeGrafter"/>
</dbReference>
<dbReference type="Pfam" id="PF00046">
    <property type="entry name" value="Homeodomain"/>
    <property type="match status" value="1"/>
</dbReference>
<evidence type="ECO:0000313" key="11">
    <source>
        <dbReference type="Proteomes" id="UP001142055"/>
    </source>
</evidence>
<evidence type="ECO:0000259" key="9">
    <source>
        <dbReference type="PROSITE" id="PS50071"/>
    </source>
</evidence>
<feature type="region of interest" description="Disordered" evidence="8">
    <location>
        <begin position="280"/>
        <end position="342"/>
    </location>
</feature>
<accession>A0A9Q0RR86</accession>
<gene>
    <name evidence="10" type="ORF">RDWZM_001336</name>
</gene>
<dbReference type="CDD" id="cd00086">
    <property type="entry name" value="homeodomain"/>
    <property type="match status" value="1"/>
</dbReference>
<feature type="compositionally biased region" description="Polar residues" evidence="8">
    <location>
        <begin position="316"/>
        <end position="342"/>
    </location>
</feature>
<dbReference type="AlphaFoldDB" id="A0A9Q0RR86"/>
<feature type="compositionally biased region" description="Pro residues" evidence="8">
    <location>
        <begin position="26"/>
        <end position="38"/>
    </location>
</feature>
<comment type="caution">
    <text evidence="10">The sequence shown here is derived from an EMBL/GenBank/DDBJ whole genome shotgun (WGS) entry which is preliminary data.</text>
</comment>
<dbReference type="SUPFAM" id="SSF46689">
    <property type="entry name" value="Homeodomain-like"/>
    <property type="match status" value="1"/>
</dbReference>
<evidence type="ECO:0000256" key="6">
    <source>
        <dbReference type="PROSITE-ProRule" id="PRU00108"/>
    </source>
</evidence>
<keyword evidence="4 6" id="KW-0371">Homeobox</keyword>
<name>A0A9Q0RR86_BLOTA</name>
<dbReference type="Proteomes" id="UP001142055">
    <property type="component" value="Chromosome 1"/>
</dbReference>
<protein>
    <recommendedName>
        <fullName evidence="9">Homeobox domain-containing protein</fullName>
    </recommendedName>
</protein>
<feature type="compositionally biased region" description="Low complexity" evidence="8">
    <location>
        <begin position="297"/>
        <end position="314"/>
    </location>
</feature>
<evidence type="ECO:0000256" key="3">
    <source>
        <dbReference type="ARBA" id="ARBA00023125"/>
    </source>
</evidence>
<dbReference type="InterPro" id="IPR009057">
    <property type="entry name" value="Homeodomain-like_sf"/>
</dbReference>
<dbReference type="PROSITE" id="PS00027">
    <property type="entry name" value="HOMEOBOX_1"/>
    <property type="match status" value="1"/>
</dbReference>
<feature type="region of interest" description="Disordered" evidence="8">
    <location>
        <begin position="18"/>
        <end position="62"/>
    </location>
</feature>
<dbReference type="PANTHER" id="PTHR24329:SF543">
    <property type="entry name" value="FI01017P-RELATED"/>
    <property type="match status" value="1"/>
</dbReference>
<dbReference type="InterPro" id="IPR050649">
    <property type="entry name" value="Paired_Homeobox_TFs"/>
</dbReference>
<keyword evidence="2" id="KW-0217">Developmental protein</keyword>
<evidence type="ECO:0000256" key="7">
    <source>
        <dbReference type="RuleBase" id="RU000682"/>
    </source>
</evidence>